<proteinExistence type="predicted"/>
<evidence type="ECO:0000313" key="2">
    <source>
        <dbReference type="Proteomes" id="UP000000607"/>
    </source>
</evidence>
<evidence type="ECO:0000313" key="1">
    <source>
        <dbReference type="EMBL" id="AAU37260.1"/>
    </source>
</evidence>
<dbReference type="AlphaFoldDB" id="Q65UV0"/>
<organism evidence="1 2">
    <name type="scientific">Mannheimia succiniciproducens (strain KCTC 0769BP / MBEL55E)</name>
    <dbReference type="NCBI Taxonomy" id="221988"/>
    <lineage>
        <taxon>Bacteria</taxon>
        <taxon>Pseudomonadati</taxon>
        <taxon>Pseudomonadota</taxon>
        <taxon>Gammaproteobacteria</taxon>
        <taxon>Pasteurellales</taxon>
        <taxon>Pasteurellaceae</taxon>
        <taxon>Basfia</taxon>
    </lineage>
</organism>
<keyword evidence="2" id="KW-1185">Reference proteome</keyword>
<protein>
    <submittedName>
        <fullName evidence="1">Uncharacterized protein</fullName>
    </submittedName>
</protein>
<dbReference type="HOGENOM" id="CLU_3382595_0_0_6"/>
<accession>Q65UV0</accession>
<dbReference type="Proteomes" id="UP000000607">
    <property type="component" value="Chromosome"/>
</dbReference>
<reference evidence="1 2" key="1">
    <citation type="journal article" date="2004" name="Nat. Biotechnol.">
        <title>The genome sequence of the capnophilic rumen bacterium Mannheimia succiniciproducens.</title>
        <authorList>
            <person name="Hong S.H."/>
            <person name="Kim J.S."/>
            <person name="Lee S.Y."/>
            <person name="In Y.H."/>
            <person name="Choi S.S."/>
            <person name="Rih J.-K."/>
            <person name="Kim C.H."/>
            <person name="Jeong H."/>
            <person name="Hur C.G."/>
            <person name="Kim J.J."/>
        </authorList>
    </citation>
    <scope>NUCLEOTIDE SEQUENCE [LARGE SCALE GENOMIC DNA]</scope>
    <source>
        <strain evidence="2">KCTC 0769BP / MBEL55E</strain>
    </source>
</reference>
<dbReference type="KEGG" id="msu:MS0653"/>
<sequence>MSKLKALRFNFLGLFADCLLPPKTDGLINGYGK</sequence>
<name>Q65UV0_MANSM</name>
<gene>
    <name evidence="1" type="ordered locus">MS0653</name>
</gene>
<dbReference type="EMBL" id="AE016827">
    <property type="protein sequence ID" value="AAU37260.1"/>
    <property type="molecule type" value="Genomic_DNA"/>
</dbReference>